<name>A0A1H2CXN3_9ACTN</name>
<feature type="region of interest" description="Disordered" evidence="1">
    <location>
        <begin position="197"/>
        <end position="218"/>
    </location>
</feature>
<feature type="compositionally biased region" description="Low complexity" evidence="1">
    <location>
        <begin position="101"/>
        <end position="130"/>
    </location>
</feature>
<feature type="region of interest" description="Disordered" evidence="1">
    <location>
        <begin position="156"/>
        <end position="175"/>
    </location>
</feature>
<sequence length="242" mass="26243">MPVAATTARRMIRPARMTPSVRTPQAARTTRPARTLRAAQTAQAAQIAPSELATPLVQTPMTPVMPLQSVASGVSVASGMSVGRSRMPASVPQRTERRPGPAWRTRTAPGRAARPTARAPRPAGSRPVGRSHSRATWEQRRMAAGRRVVGRLTEGPAAARGTGDVPHPLVGKPWHDRPMARRQTVAARYCPEYEGMPEVRPVGQAPTYPPQGRVANPTRRVLPDRHVNLASSHAPPRPWRQT</sequence>
<reference evidence="2 3" key="1">
    <citation type="submission" date="2016-10" db="EMBL/GenBank/DDBJ databases">
        <authorList>
            <person name="de Groot N.N."/>
        </authorList>
    </citation>
    <scope>NUCLEOTIDE SEQUENCE [LARGE SCALE GENOMIC DNA]</scope>
    <source>
        <strain evidence="2 3">DSM 43941</strain>
    </source>
</reference>
<dbReference type="AlphaFoldDB" id="A0A1H2CXN3"/>
<accession>A0A1H2CXN3</accession>
<evidence type="ECO:0000313" key="3">
    <source>
        <dbReference type="Proteomes" id="UP000198688"/>
    </source>
</evidence>
<protein>
    <submittedName>
        <fullName evidence="2">Uncharacterized protein</fullName>
    </submittedName>
</protein>
<dbReference type="Proteomes" id="UP000198688">
    <property type="component" value="Chromosome I"/>
</dbReference>
<gene>
    <name evidence="2" type="ORF">SAMN04489716_7264</name>
</gene>
<proteinExistence type="predicted"/>
<feature type="compositionally biased region" description="Low complexity" evidence="1">
    <location>
        <begin position="22"/>
        <end position="47"/>
    </location>
</feature>
<feature type="region of interest" description="Disordered" evidence="1">
    <location>
        <begin position="18"/>
        <end position="47"/>
    </location>
</feature>
<evidence type="ECO:0000256" key="1">
    <source>
        <dbReference type="SAM" id="MobiDB-lite"/>
    </source>
</evidence>
<keyword evidence="3" id="KW-1185">Reference proteome</keyword>
<feature type="region of interest" description="Disordered" evidence="1">
    <location>
        <begin position="81"/>
        <end position="140"/>
    </location>
</feature>
<organism evidence="2 3">
    <name type="scientific">Actinoplanes derwentensis</name>
    <dbReference type="NCBI Taxonomy" id="113562"/>
    <lineage>
        <taxon>Bacteria</taxon>
        <taxon>Bacillati</taxon>
        <taxon>Actinomycetota</taxon>
        <taxon>Actinomycetes</taxon>
        <taxon>Micromonosporales</taxon>
        <taxon>Micromonosporaceae</taxon>
        <taxon>Actinoplanes</taxon>
    </lineage>
</organism>
<evidence type="ECO:0000313" key="2">
    <source>
        <dbReference type="EMBL" id="SDT75320.1"/>
    </source>
</evidence>
<dbReference type="EMBL" id="LT629758">
    <property type="protein sequence ID" value="SDT75320.1"/>
    <property type="molecule type" value="Genomic_DNA"/>
</dbReference>